<protein>
    <recommendedName>
        <fullName evidence="6">Pilus assembly protein CpaE</fullName>
    </recommendedName>
</protein>
<sequence>MLNLAKKRPKKDEAAKAASAPKPANSQRLDCIAFVADNQTHGVMSNVAKQLFGKSQVRDGGSREALEFLTENAAPGLLIVDVTDAPKPLNALLPIVAAFMDDTKVIAIGNVNDVQFYHEVIEAGVADYMVKPITDKALTATINRITQPTAGTSASDSRRIITVIGSRGGVGSSLIAVNCAWLLAQEQKRPTTLLDLDLQNGTVALALDIEPTRGLREALEHPARIDSLFISSASVKVGEHLHVMAAEESVEEDVHYDASGVTILLDAIKRQSECIVIDLPRSAIRARPRVLAAATDIILVTDFTLAGLRDAIRINGQIQQVASSARLMVVANRSVHKDAALARAEFERALGRKVDLLLPEDPKAAQQAASAGKPLSAAVPSSKTTAALRQLAGRLGHVSTEKRRWSLWRRRKE</sequence>
<keyword evidence="5" id="KW-1185">Reference proteome</keyword>
<dbReference type="GO" id="GO:0005829">
    <property type="term" value="C:cytosol"/>
    <property type="evidence" value="ECO:0007669"/>
    <property type="project" value="TreeGrafter"/>
</dbReference>
<dbReference type="AlphaFoldDB" id="A0A5J6ML58"/>
<evidence type="ECO:0000256" key="2">
    <source>
        <dbReference type="ARBA" id="ARBA00022840"/>
    </source>
</evidence>
<reference evidence="4 5" key="1">
    <citation type="submission" date="2019-08" db="EMBL/GenBank/DDBJ databases">
        <title>Hyperibacter terrae gen. nov., sp. nov. and Hyperibacter viscosus sp. nov., two new members in the family Rhodospirillaceae isolated from the rhizosphere of Hypericum perforatum.</title>
        <authorList>
            <person name="Noviana Z."/>
        </authorList>
    </citation>
    <scope>NUCLEOTIDE SEQUENCE [LARGE SCALE GENOMIC DNA]</scope>
    <source>
        <strain evidence="4 5">R5913</strain>
    </source>
</reference>
<dbReference type="PANTHER" id="PTHR43384">
    <property type="entry name" value="SEPTUM SITE-DETERMINING PROTEIN MIND HOMOLOG, CHLOROPLASTIC-RELATED"/>
    <property type="match status" value="1"/>
</dbReference>
<keyword evidence="2" id="KW-0067">ATP-binding</keyword>
<dbReference type="GO" id="GO:0016887">
    <property type="term" value="F:ATP hydrolysis activity"/>
    <property type="evidence" value="ECO:0007669"/>
    <property type="project" value="TreeGrafter"/>
</dbReference>
<name>A0A5J6ML58_9PROT</name>
<accession>A0A5J6ML58</accession>
<dbReference type="PANTHER" id="PTHR43384:SF6">
    <property type="entry name" value="SEPTUM SITE-DETERMINING PROTEIN MIND HOMOLOG, CHLOROPLASTIC"/>
    <property type="match status" value="1"/>
</dbReference>
<dbReference type="InterPro" id="IPR027417">
    <property type="entry name" value="P-loop_NTPase"/>
</dbReference>
<dbReference type="GO" id="GO:0051782">
    <property type="term" value="P:negative regulation of cell division"/>
    <property type="evidence" value="ECO:0007669"/>
    <property type="project" value="TreeGrafter"/>
</dbReference>
<dbReference type="EMBL" id="CP042906">
    <property type="protein sequence ID" value="QEX17020.1"/>
    <property type="molecule type" value="Genomic_DNA"/>
</dbReference>
<proteinExistence type="predicted"/>
<dbReference type="GO" id="GO:0009898">
    <property type="term" value="C:cytoplasmic side of plasma membrane"/>
    <property type="evidence" value="ECO:0007669"/>
    <property type="project" value="TreeGrafter"/>
</dbReference>
<evidence type="ECO:0000256" key="3">
    <source>
        <dbReference type="SAM" id="MobiDB-lite"/>
    </source>
</evidence>
<keyword evidence="1" id="KW-0547">Nucleotide-binding</keyword>
<dbReference type="RefSeq" id="WP_151177312.1">
    <property type="nucleotide sequence ID" value="NZ_CP042906.1"/>
</dbReference>
<organism evidence="4 5">
    <name type="scientific">Hypericibacter terrae</name>
    <dbReference type="NCBI Taxonomy" id="2602015"/>
    <lineage>
        <taxon>Bacteria</taxon>
        <taxon>Pseudomonadati</taxon>
        <taxon>Pseudomonadota</taxon>
        <taxon>Alphaproteobacteria</taxon>
        <taxon>Rhodospirillales</taxon>
        <taxon>Dongiaceae</taxon>
        <taxon>Hypericibacter</taxon>
    </lineage>
</organism>
<dbReference type="InterPro" id="IPR011006">
    <property type="entry name" value="CheY-like_superfamily"/>
</dbReference>
<evidence type="ECO:0000313" key="5">
    <source>
        <dbReference type="Proteomes" id="UP000326202"/>
    </source>
</evidence>
<dbReference type="Gene3D" id="3.40.50.300">
    <property type="entry name" value="P-loop containing nucleotide triphosphate hydrolases"/>
    <property type="match status" value="1"/>
</dbReference>
<evidence type="ECO:0008006" key="6">
    <source>
        <dbReference type="Google" id="ProtNLM"/>
    </source>
</evidence>
<dbReference type="SUPFAM" id="SSF52172">
    <property type="entry name" value="CheY-like"/>
    <property type="match status" value="1"/>
</dbReference>
<dbReference type="KEGG" id="htq:FRZ44_23160"/>
<evidence type="ECO:0000313" key="4">
    <source>
        <dbReference type="EMBL" id="QEX17020.1"/>
    </source>
</evidence>
<dbReference type="Gene3D" id="3.40.50.2300">
    <property type="match status" value="1"/>
</dbReference>
<dbReference type="OrthoDB" id="9783172at2"/>
<dbReference type="GO" id="GO:0005524">
    <property type="term" value="F:ATP binding"/>
    <property type="evidence" value="ECO:0007669"/>
    <property type="project" value="UniProtKB-KW"/>
</dbReference>
<dbReference type="SUPFAM" id="SSF52540">
    <property type="entry name" value="P-loop containing nucleoside triphosphate hydrolases"/>
    <property type="match status" value="1"/>
</dbReference>
<gene>
    <name evidence="4" type="ORF">FRZ44_23160</name>
</gene>
<dbReference type="InterPro" id="IPR050625">
    <property type="entry name" value="ParA/MinD_ATPase"/>
</dbReference>
<evidence type="ECO:0000256" key="1">
    <source>
        <dbReference type="ARBA" id="ARBA00022741"/>
    </source>
</evidence>
<dbReference type="Proteomes" id="UP000326202">
    <property type="component" value="Chromosome"/>
</dbReference>
<feature type="region of interest" description="Disordered" evidence="3">
    <location>
        <begin position="1"/>
        <end position="22"/>
    </location>
</feature>